<evidence type="ECO:0000313" key="5">
    <source>
        <dbReference type="Proteomes" id="UP000027121"/>
    </source>
</evidence>
<feature type="domain" description="Band 7" evidence="3">
    <location>
        <begin position="148"/>
        <end position="307"/>
    </location>
</feature>
<dbReference type="PANTHER" id="PTHR10264:SF83">
    <property type="entry name" value="BLL5629 PROTEIN"/>
    <property type="match status" value="1"/>
</dbReference>
<dbReference type="SMART" id="SM00244">
    <property type="entry name" value="PHB"/>
    <property type="match status" value="1"/>
</dbReference>
<evidence type="ECO:0000313" key="4">
    <source>
        <dbReference type="EMBL" id="KDN97210.1"/>
    </source>
</evidence>
<dbReference type="Proteomes" id="UP000027121">
    <property type="component" value="Chromosome"/>
</dbReference>
<proteinExistence type="inferred from homology"/>
<sequence length="381" mass="42731">MKLLKRFIVKKNERGLLFCEGDFVSILEPGVHKRFDLHNRLTVETFSLNTSLFEHRLAGYLRQSEPALVEQYFERMDLAENEAGLRFEDGALVELLAPGSRQLYWKGQSAQTLQRIDLSQTYRLDTSLVAQLNQPKLRGRSLAGLEAVLLSAVPAFHVGVLKVDGVVEELLGAGQYGFWRFNRQVSVELVDMRIQAMEISGQEILTRDKVSLRLNLAANWRYSDVLGAFAQLSKPLEHLYREVQFGLRAAVGTRTLDELLENKQLIDDSVSQYLQDKLIGSGIEVSGLGVRDIILPGEMKTLLAQVVEAEKAAQANVIRRREETSATRSLLNTAKVMEDNPTALRLKELETLERVAERIDRISVFGGLDQVLNGLVSIKAG</sequence>
<organism evidence="4 5">
    <name type="scientific">Pseudomonas donghuensis</name>
    <dbReference type="NCBI Taxonomy" id="1163398"/>
    <lineage>
        <taxon>Bacteria</taxon>
        <taxon>Pseudomonadati</taxon>
        <taxon>Pseudomonadota</taxon>
        <taxon>Gammaproteobacteria</taxon>
        <taxon>Pseudomonadales</taxon>
        <taxon>Pseudomonadaceae</taxon>
        <taxon>Pseudomonas</taxon>
    </lineage>
</organism>
<dbReference type="AlphaFoldDB" id="A0AAP0XBJ5"/>
<dbReference type="EMBL" id="CP071706">
    <property type="protein sequence ID" value="KDN97210.1"/>
    <property type="molecule type" value="Genomic_DNA"/>
</dbReference>
<evidence type="ECO:0000259" key="3">
    <source>
        <dbReference type="SMART" id="SM00244"/>
    </source>
</evidence>
<comment type="similarity">
    <text evidence="2">Belongs to the band 7/mec-2 family.</text>
</comment>
<keyword evidence="5" id="KW-1185">Reference proteome</keyword>
<dbReference type="KEGG" id="pdw:BV82_4970"/>
<name>A0AAP0XBJ5_9PSED</name>
<gene>
    <name evidence="4" type="ORF">BV82_4970</name>
</gene>
<dbReference type="PRINTS" id="PR00721">
    <property type="entry name" value="STOMATIN"/>
</dbReference>
<protein>
    <submittedName>
        <fullName evidence="4">Slipin family protein</fullName>
    </submittedName>
</protein>
<reference evidence="4 5" key="2">
    <citation type="journal article" date="2016" name="Front. Microbiol.">
        <title>When Genome-Based Approach Meets the 'Old but Good': Revealing Genes Involved in the Antibacterial Activity of Pseudomonas sp. P482 against Soft Rot Pathogens.</title>
        <authorList>
            <person name="Krzyzanowska D.M."/>
            <person name="Ossowicki A."/>
            <person name="Rajewska M."/>
            <person name="Maciag T."/>
            <person name="Jablonska M."/>
            <person name="Obuchowski M."/>
            <person name="Heeb S."/>
            <person name="Jafra S."/>
        </authorList>
    </citation>
    <scope>NUCLEOTIDE SEQUENCE [LARGE SCALE GENOMIC DNA]</scope>
    <source>
        <strain evidence="4 5">P482</strain>
    </source>
</reference>
<evidence type="ECO:0000256" key="2">
    <source>
        <dbReference type="ARBA" id="ARBA00008164"/>
    </source>
</evidence>
<dbReference type="InterPro" id="IPR001107">
    <property type="entry name" value="Band_7"/>
</dbReference>
<dbReference type="GeneID" id="98285353"/>
<comment type="subcellular location">
    <subcellularLocation>
        <location evidence="1">Membrane</location>
        <topology evidence="1">Single-pass membrane protein</topology>
    </subcellularLocation>
</comment>
<dbReference type="Pfam" id="PF01145">
    <property type="entry name" value="Band_7"/>
    <property type="match status" value="1"/>
</dbReference>
<accession>A0AAP0XBJ5</accession>
<dbReference type="Gene3D" id="6.10.250.2090">
    <property type="match status" value="1"/>
</dbReference>
<dbReference type="SUPFAM" id="SSF117892">
    <property type="entry name" value="Band 7/SPFH domain"/>
    <property type="match status" value="1"/>
</dbReference>
<dbReference type="PANTHER" id="PTHR10264">
    <property type="entry name" value="BAND 7 PROTEIN-RELATED"/>
    <property type="match status" value="1"/>
</dbReference>
<reference evidence="4 5" key="1">
    <citation type="journal article" date="2014" name="Genome Announc.">
        <title>Genome Sequence of Pseudomonas sp. Strain P482, a Tomato Rhizosphere Isolate with Broad-Spectrum Antimicrobial Activity.</title>
        <authorList>
            <person name="Krzyzanowska D.M."/>
            <person name="Ossowicki A."/>
            <person name="Jafra S."/>
        </authorList>
    </citation>
    <scope>NUCLEOTIDE SEQUENCE [LARGE SCALE GENOMIC DNA]</scope>
    <source>
        <strain evidence="4 5">P482</strain>
    </source>
</reference>
<evidence type="ECO:0000256" key="1">
    <source>
        <dbReference type="ARBA" id="ARBA00004167"/>
    </source>
</evidence>
<dbReference type="GO" id="GO:0005886">
    <property type="term" value="C:plasma membrane"/>
    <property type="evidence" value="ECO:0007669"/>
    <property type="project" value="InterPro"/>
</dbReference>
<dbReference type="InterPro" id="IPR043202">
    <property type="entry name" value="Band-7_stomatin-like"/>
</dbReference>
<dbReference type="InterPro" id="IPR036013">
    <property type="entry name" value="Band_7/SPFH_dom_sf"/>
</dbReference>
<dbReference type="RefSeq" id="WP_010222861.1">
    <property type="nucleotide sequence ID" value="NZ_CATKPL010000003.1"/>
</dbReference>
<dbReference type="CDD" id="cd13438">
    <property type="entry name" value="SPFH_eoslipins_u2"/>
    <property type="match status" value="1"/>
</dbReference>
<dbReference type="Gene3D" id="3.30.479.30">
    <property type="entry name" value="Band 7 domain"/>
    <property type="match status" value="1"/>
</dbReference>
<dbReference type="InterPro" id="IPR001972">
    <property type="entry name" value="Stomatin_HflK_fam"/>
</dbReference>